<protein>
    <submittedName>
        <fullName evidence="1">Uncharacterized protein</fullName>
    </submittedName>
</protein>
<reference evidence="1" key="2">
    <citation type="submission" date="2022-06" db="UniProtKB">
        <authorList>
            <consortium name="EnsemblMetazoa"/>
        </authorList>
    </citation>
    <scope>IDENTIFICATION</scope>
    <source>
        <strain evidence="1">PS312</strain>
    </source>
</reference>
<dbReference type="InterPro" id="IPR013087">
    <property type="entry name" value="Znf_C2H2_type"/>
</dbReference>
<sequence>MDQEGLLSLIERWKKKSLELSTTSNDHILTLVSNAFDALSIVNNKDIDSDQVRMALASLEDEQKLSLLHDNEKIDDVRSLVYGFVECARLTVSLQFEEICTNAHSQENTNQFHMDYSNDIDEHNDMMEDDNAFIRNRFLAPKEENYSNEQILPYVTLEEVNEIFGDEDFIEQKPPVFRDERAQSQIPTVNFMGAIEPFVPDHEDEFETMREIYENEQEIEENQEEEITENIQNTKTPGQSVAQNMPQLKSKKRSTIRVEPNGNNVIKKKYTRAVGHKKVDLSQVISYWRRTLTKSGTEIKCPKCHYGTKVLDLLRRHVRLKHSTTVAKAGFVLRCDCGNENLTGMHICELDSPNVTLIRRSGLKGQKGGHTKKPAPSIVQKRGISQKVVPLSKSRIRKQTRRSETEMDCPKCEFRTNSMHYWNIHIKTIHSTTAALAGVALRCDCGHESQWGKHSCELPVSNLTVVRKKINKLGSVKQKVSASTMIRKTFGSAPNRLTLKNGISQSESKKKKMQTKSEAEIDCPQCEYRTKSVNAFRQHLVNKHSITSSMSGYVLRCDCGKETASGLHMCELDVTNFTIVEKKIQKKK</sequence>
<evidence type="ECO:0000313" key="1">
    <source>
        <dbReference type="EnsemblMetazoa" id="PPA38336.1"/>
    </source>
</evidence>
<gene>
    <name evidence="1" type="primary">WBGene00276705</name>
</gene>
<accession>A0A2A6CG25</accession>
<evidence type="ECO:0000313" key="2">
    <source>
        <dbReference type="Proteomes" id="UP000005239"/>
    </source>
</evidence>
<dbReference type="Proteomes" id="UP000005239">
    <property type="component" value="Unassembled WGS sequence"/>
</dbReference>
<dbReference type="AlphaFoldDB" id="A0A2A6CG25"/>
<name>A0A2A6CG25_PRIPA</name>
<dbReference type="SMART" id="SM00355">
    <property type="entry name" value="ZnF_C2H2"/>
    <property type="match status" value="3"/>
</dbReference>
<reference evidence="2" key="1">
    <citation type="journal article" date="2008" name="Nat. Genet.">
        <title>The Pristionchus pacificus genome provides a unique perspective on nematode lifestyle and parasitism.</title>
        <authorList>
            <person name="Dieterich C."/>
            <person name="Clifton S.W."/>
            <person name="Schuster L.N."/>
            <person name="Chinwalla A."/>
            <person name="Delehaunty K."/>
            <person name="Dinkelacker I."/>
            <person name="Fulton L."/>
            <person name="Fulton R."/>
            <person name="Godfrey J."/>
            <person name="Minx P."/>
            <person name="Mitreva M."/>
            <person name="Roeseler W."/>
            <person name="Tian H."/>
            <person name="Witte H."/>
            <person name="Yang S.P."/>
            <person name="Wilson R.K."/>
            <person name="Sommer R.J."/>
        </authorList>
    </citation>
    <scope>NUCLEOTIDE SEQUENCE [LARGE SCALE GENOMIC DNA]</scope>
    <source>
        <strain evidence="2">PS312</strain>
    </source>
</reference>
<proteinExistence type="predicted"/>
<keyword evidence="2" id="KW-1185">Reference proteome</keyword>
<accession>A0A8R1YWW5</accession>
<organism evidence="1 2">
    <name type="scientific">Pristionchus pacificus</name>
    <name type="common">Parasitic nematode worm</name>
    <dbReference type="NCBI Taxonomy" id="54126"/>
    <lineage>
        <taxon>Eukaryota</taxon>
        <taxon>Metazoa</taxon>
        <taxon>Ecdysozoa</taxon>
        <taxon>Nematoda</taxon>
        <taxon>Chromadorea</taxon>
        <taxon>Rhabditida</taxon>
        <taxon>Rhabditina</taxon>
        <taxon>Diplogasteromorpha</taxon>
        <taxon>Diplogasteroidea</taxon>
        <taxon>Neodiplogasteridae</taxon>
        <taxon>Pristionchus</taxon>
    </lineage>
</organism>
<dbReference type="EnsemblMetazoa" id="PPA38336.1">
    <property type="protein sequence ID" value="PPA38336.1"/>
    <property type="gene ID" value="WBGene00276705"/>
</dbReference>